<dbReference type="InterPro" id="IPR005300">
    <property type="entry name" value="MltA_B"/>
</dbReference>
<sequence>MRLVFLIIMASVLSACVTPQPPTPPKTEPITAVYQSAAWAALPNWPGEQLVHSWSSWLNSCKRLATRPVWKDICADAVMLENQDQATVQAFFERHFSPWQITTNTGADTGLVTGYYEPLLKGSLSPKQGSVPFYAVPDDLLVLDLAKQYPDLKGKRLRGRLEGTRTVIPYWSRQDIAEGKMANAKILAWADDAVEAFFMEIQGSGRILLEDGSLVRLGYADQNGHPYKSIGKWLIEQGELTADKASMQSIQAWARANPQRLQEMLNTNPSVVFFRLLSGTEGPIGALNIPLTDEASAAVDPKFVPLGSPIYLATTRPNDSQEMTRLIHAQDTGGAIAGPIRVDYFWGFGNKAGELAGRMKQKGKVWLLWPKNLPLPNQTSN</sequence>
<feature type="signal peptide" evidence="5">
    <location>
        <begin position="1"/>
        <end position="15"/>
    </location>
</feature>
<dbReference type="SUPFAM" id="SSF50685">
    <property type="entry name" value="Barwin-like endoglucanases"/>
    <property type="match status" value="1"/>
</dbReference>
<feature type="domain" description="Lytic transglycosylase MltA" evidence="6">
    <location>
        <begin position="119"/>
        <end position="275"/>
    </location>
</feature>
<evidence type="ECO:0000313" key="7">
    <source>
        <dbReference type="EMBL" id="PTQ90940.1"/>
    </source>
</evidence>
<reference evidence="7 8" key="1">
    <citation type="submission" date="2018-04" db="EMBL/GenBank/DDBJ databases">
        <title>Genomic Encyclopedia of Archaeal and Bacterial Type Strains, Phase II (KMG-II): from individual species to whole genera.</title>
        <authorList>
            <person name="Goeker M."/>
        </authorList>
    </citation>
    <scope>NUCLEOTIDE SEQUENCE [LARGE SCALE GENOMIC DNA]</scope>
    <source>
        <strain evidence="7 8">DSM 5822</strain>
    </source>
</reference>
<comment type="catalytic activity">
    <reaction evidence="1 4">
        <text>Exolytic cleavage of the (1-&gt;4)-beta-glycosidic linkage between N-acetylmuramic acid (MurNAc) and N-acetylglucosamine (GlcNAc) residues in peptidoglycan, from either the reducing or the non-reducing ends of the peptidoglycan chains, with concomitant formation of a 1,6-anhydrobond in the MurNAc residue.</text>
        <dbReference type="EC" id="4.2.2.n1"/>
    </reaction>
</comment>
<dbReference type="SMART" id="SM00925">
    <property type="entry name" value="MltA"/>
    <property type="match status" value="1"/>
</dbReference>
<dbReference type="PIRSF" id="PIRSF019422">
    <property type="entry name" value="MltA"/>
    <property type="match status" value="1"/>
</dbReference>
<evidence type="ECO:0000256" key="2">
    <source>
        <dbReference type="ARBA" id="ARBA00023239"/>
    </source>
</evidence>
<keyword evidence="5" id="KW-0732">Signal</keyword>
<dbReference type="GO" id="GO:0008933">
    <property type="term" value="F:peptidoglycan lytic transglycosylase activity"/>
    <property type="evidence" value="ECO:0007669"/>
    <property type="project" value="TreeGrafter"/>
</dbReference>
<organism evidence="7 8">
    <name type="scientific">Agitococcus lubricus</name>
    <dbReference type="NCBI Taxonomy" id="1077255"/>
    <lineage>
        <taxon>Bacteria</taxon>
        <taxon>Pseudomonadati</taxon>
        <taxon>Pseudomonadota</taxon>
        <taxon>Gammaproteobacteria</taxon>
        <taxon>Moraxellales</taxon>
        <taxon>Moraxellaceae</taxon>
        <taxon>Agitococcus</taxon>
    </lineage>
</organism>
<comment type="caution">
    <text evidence="7">The sequence shown here is derived from an EMBL/GenBank/DDBJ whole genome shotgun (WGS) entry which is preliminary data.</text>
</comment>
<dbReference type="PANTHER" id="PTHR30124:SF0">
    <property type="entry name" value="MEMBRANE-BOUND LYTIC MUREIN TRANSGLYCOSYLASE A"/>
    <property type="match status" value="1"/>
</dbReference>
<dbReference type="InterPro" id="IPR026044">
    <property type="entry name" value="MltA"/>
</dbReference>
<dbReference type="RefSeq" id="WP_107863974.1">
    <property type="nucleotide sequence ID" value="NZ_QAON01000001.1"/>
</dbReference>
<dbReference type="CDD" id="cd14485">
    <property type="entry name" value="mltA_like_LT_A"/>
    <property type="match status" value="1"/>
</dbReference>
<dbReference type="GO" id="GO:0009253">
    <property type="term" value="P:peptidoglycan catabolic process"/>
    <property type="evidence" value="ECO:0007669"/>
    <property type="project" value="TreeGrafter"/>
</dbReference>
<dbReference type="GO" id="GO:0009254">
    <property type="term" value="P:peptidoglycan turnover"/>
    <property type="evidence" value="ECO:0007669"/>
    <property type="project" value="UniProtKB-UniRule"/>
</dbReference>
<protein>
    <recommendedName>
        <fullName evidence="4">Membrane-bound lytic murein transglycosylase A</fullName>
        <ecNumber evidence="4">4.2.2.n1</ecNumber>
    </recommendedName>
    <alternativeName>
        <fullName evidence="4">Murein hydrolase A</fullName>
    </alternativeName>
</protein>
<dbReference type="GO" id="GO:0004553">
    <property type="term" value="F:hydrolase activity, hydrolyzing O-glycosyl compounds"/>
    <property type="evidence" value="ECO:0007669"/>
    <property type="project" value="InterPro"/>
</dbReference>
<accession>A0A2T5J2W3</accession>
<evidence type="ECO:0000256" key="5">
    <source>
        <dbReference type="SAM" id="SignalP"/>
    </source>
</evidence>
<dbReference type="Pfam" id="PF03562">
    <property type="entry name" value="MltA"/>
    <property type="match status" value="1"/>
</dbReference>
<evidence type="ECO:0000259" key="6">
    <source>
        <dbReference type="SMART" id="SM00925"/>
    </source>
</evidence>
<dbReference type="Proteomes" id="UP000244223">
    <property type="component" value="Unassembled WGS sequence"/>
</dbReference>
<gene>
    <name evidence="7" type="ORF">C8N29_1019</name>
</gene>
<dbReference type="GO" id="GO:0071555">
    <property type="term" value="P:cell wall organization"/>
    <property type="evidence" value="ECO:0007669"/>
    <property type="project" value="UniProtKB-KW"/>
</dbReference>
<keyword evidence="3 4" id="KW-0961">Cell wall biogenesis/degradation</keyword>
<keyword evidence="2 4" id="KW-0456">Lyase</keyword>
<proteinExistence type="predicted"/>
<dbReference type="AlphaFoldDB" id="A0A2T5J2W3"/>
<comment type="function">
    <text evidence="4">Murein-degrading enzyme. May play a role in recycling of muropeptides during cell elongation and/or cell division.</text>
</comment>
<dbReference type="GO" id="GO:0019867">
    <property type="term" value="C:outer membrane"/>
    <property type="evidence" value="ECO:0007669"/>
    <property type="project" value="InterPro"/>
</dbReference>
<dbReference type="CDD" id="cd14668">
    <property type="entry name" value="mlta_B"/>
    <property type="match status" value="1"/>
</dbReference>
<keyword evidence="8" id="KW-1185">Reference proteome</keyword>
<dbReference type="Pfam" id="PF06725">
    <property type="entry name" value="3D"/>
    <property type="match status" value="1"/>
</dbReference>
<evidence type="ECO:0000313" key="8">
    <source>
        <dbReference type="Proteomes" id="UP000244223"/>
    </source>
</evidence>
<feature type="chain" id="PRO_5031201694" description="Membrane-bound lytic murein transglycosylase A" evidence="5">
    <location>
        <begin position="16"/>
        <end position="381"/>
    </location>
</feature>
<dbReference type="PANTHER" id="PTHR30124">
    <property type="entry name" value="MEMBRANE-BOUND LYTIC MUREIN TRANSGLYCOSYLASE A"/>
    <property type="match status" value="1"/>
</dbReference>
<dbReference type="EMBL" id="QAON01000001">
    <property type="protein sequence ID" value="PTQ90940.1"/>
    <property type="molecule type" value="Genomic_DNA"/>
</dbReference>
<dbReference type="Gene3D" id="2.40.240.50">
    <property type="entry name" value="Barwin-like endoglucanases"/>
    <property type="match status" value="1"/>
</dbReference>
<name>A0A2T5J2W3_9GAMM</name>
<dbReference type="InterPro" id="IPR036908">
    <property type="entry name" value="RlpA-like_sf"/>
</dbReference>
<evidence type="ECO:0000256" key="3">
    <source>
        <dbReference type="ARBA" id="ARBA00023316"/>
    </source>
</evidence>
<dbReference type="Gene3D" id="2.40.40.10">
    <property type="entry name" value="RlpA-like domain"/>
    <property type="match status" value="1"/>
</dbReference>
<dbReference type="InterPro" id="IPR010611">
    <property type="entry name" value="3D_dom"/>
</dbReference>
<dbReference type="PROSITE" id="PS51257">
    <property type="entry name" value="PROKAR_LIPOPROTEIN"/>
    <property type="match status" value="1"/>
</dbReference>
<dbReference type="EC" id="4.2.2.n1" evidence="4"/>
<evidence type="ECO:0000256" key="1">
    <source>
        <dbReference type="ARBA" id="ARBA00001420"/>
    </source>
</evidence>
<dbReference type="OrthoDB" id="9798935at2"/>
<evidence type="ECO:0000256" key="4">
    <source>
        <dbReference type="PIRNR" id="PIRNR019422"/>
    </source>
</evidence>